<evidence type="ECO:0000256" key="1">
    <source>
        <dbReference type="SAM" id="MobiDB-lite"/>
    </source>
</evidence>
<dbReference type="InParanoid" id="A0A078BCS4"/>
<evidence type="ECO:0000256" key="2">
    <source>
        <dbReference type="SAM" id="Phobius"/>
    </source>
</evidence>
<sequence>MKLLDPLQSYKIASQITFVQLGFILAISEHLIRDEFQLENRDSAILYMFLAHIFSFTMEFIRVMASKFDINNRIIFFTSNFLSAATYQSAIFYAQLKIVDTNDDSSLSSDARSKDEKALLWLQMEITYYYLHTALVIVFLFYQSVFNLKLREMTLNYVRKTEDELQKEREERAKNAQPLLEQIQDEMNLGAVSEIQIQRRIRKLNRNFKKQWNENYKNIWSPVQQNQDFLILAGSKIQVFIIHGINLYFTIIFLSQHDENRREDYKSYQTTCISIITFSFLIHIYTIIDEFSLLDFQKIKLFGWTIEDIVEKFEVFTPYLICIVIILQMIFVETPEIIAKYCAGNFIAIFIGQKLVELFENIAEALASCLNKQEQVRMKRDPADKFIKSEKTTIKQRLIHPYMSTVSLEIDIYAITFISLYDVQLQDQKQLEEALLPRSDSQQQLDNQQKTSINDQEKLEDKTEKQEGEDSSADEDDDSEQNQDQDQEQEDVDFLPNNKVEAAKNFASCAFIFLIQFLLVALVSFEFSITNQEESLTYEVLLTRLLCAILLHMQLERELRQSLTMLNFARSMVKPGQNRNAMIVVSFMQFTSAFGTELINILLICTQNSVKDVIMNFIALGVIAEIDDIYARTLYNNPIKQKLEDPDYKPLKITASAAVAGTHEWYMPATVFHWIMMTFYQCYYYYFMPFTALLLSYIQSKYQGL</sequence>
<dbReference type="Proteomes" id="UP000039865">
    <property type="component" value="Unassembled WGS sequence"/>
</dbReference>
<keyword evidence="2" id="KW-0472">Membrane</keyword>
<protein>
    <submittedName>
        <fullName evidence="3">Uncharacterized protein</fullName>
    </submittedName>
</protein>
<feature type="compositionally biased region" description="Basic and acidic residues" evidence="1">
    <location>
        <begin position="455"/>
        <end position="468"/>
    </location>
</feature>
<feature type="transmembrane region" description="Helical" evidence="2">
    <location>
        <begin position="268"/>
        <end position="288"/>
    </location>
</feature>
<dbReference type="AlphaFoldDB" id="A0A078BCS4"/>
<feature type="compositionally biased region" description="Polar residues" evidence="1">
    <location>
        <begin position="439"/>
        <end position="454"/>
    </location>
</feature>
<reference evidence="3 4" key="1">
    <citation type="submission" date="2014-06" db="EMBL/GenBank/DDBJ databases">
        <authorList>
            <person name="Swart Estienne"/>
        </authorList>
    </citation>
    <scope>NUCLEOTIDE SEQUENCE [LARGE SCALE GENOMIC DNA]</scope>
    <source>
        <strain evidence="3 4">130c</strain>
    </source>
</reference>
<feature type="compositionally biased region" description="Acidic residues" evidence="1">
    <location>
        <begin position="469"/>
        <end position="492"/>
    </location>
</feature>
<evidence type="ECO:0000313" key="4">
    <source>
        <dbReference type="Proteomes" id="UP000039865"/>
    </source>
</evidence>
<dbReference type="OrthoDB" id="325731at2759"/>
<name>A0A078BCS4_STYLE</name>
<feature type="transmembrane region" description="Helical" evidence="2">
    <location>
        <begin position="129"/>
        <end position="150"/>
    </location>
</feature>
<proteinExistence type="predicted"/>
<keyword evidence="2" id="KW-1133">Transmembrane helix</keyword>
<feature type="transmembrane region" description="Helical" evidence="2">
    <location>
        <begin position="44"/>
        <end position="62"/>
    </location>
</feature>
<feature type="transmembrane region" description="Helical" evidence="2">
    <location>
        <begin position="74"/>
        <end position="96"/>
    </location>
</feature>
<evidence type="ECO:0000313" key="3">
    <source>
        <dbReference type="EMBL" id="CDW91383.1"/>
    </source>
</evidence>
<accession>A0A078BCS4</accession>
<gene>
    <name evidence="3" type="primary">Contig5545.g5929</name>
    <name evidence="3" type="ORF">STYLEM_20538</name>
</gene>
<keyword evidence="2" id="KW-0812">Transmembrane</keyword>
<dbReference type="EMBL" id="CCKQ01019367">
    <property type="protein sequence ID" value="CDW91383.1"/>
    <property type="molecule type" value="Genomic_DNA"/>
</dbReference>
<keyword evidence="4" id="KW-1185">Reference proteome</keyword>
<organism evidence="3 4">
    <name type="scientific">Stylonychia lemnae</name>
    <name type="common">Ciliate</name>
    <dbReference type="NCBI Taxonomy" id="5949"/>
    <lineage>
        <taxon>Eukaryota</taxon>
        <taxon>Sar</taxon>
        <taxon>Alveolata</taxon>
        <taxon>Ciliophora</taxon>
        <taxon>Intramacronucleata</taxon>
        <taxon>Spirotrichea</taxon>
        <taxon>Stichotrichia</taxon>
        <taxon>Sporadotrichida</taxon>
        <taxon>Oxytrichidae</taxon>
        <taxon>Stylonychinae</taxon>
        <taxon>Stylonychia</taxon>
    </lineage>
</organism>
<feature type="transmembrane region" description="Helical" evidence="2">
    <location>
        <begin position="683"/>
        <end position="700"/>
    </location>
</feature>
<feature type="region of interest" description="Disordered" evidence="1">
    <location>
        <begin position="436"/>
        <end position="492"/>
    </location>
</feature>
<feature type="transmembrane region" description="Helical" evidence="2">
    <location>
        <begin position="506"/>
        <end position="529"/>
    </location>
</feature>
<feature type="transmembrane region" description="Helical" evidence="2">
    <location>
        <begin position="309"/>
        <end position="331"/>
    </location>
</feature>